<comment type="caution">
    <text evidence="2">The sequence shown here is derived from an EMBL/GenBank/DDBJ whole genome shotgun (WGS) entry which is preliminary data.</text>
</comment>
<organism evidence="2 3">
    <name type="scientific">Hymenobacter luteus</name>
    <dbReference type="NCBI Taxonomy" id="1411122"/>
    <lineage>
        <taxon>Bacteria</taxon>
        <taxon>Pseudomonadati</taxon>
        <taxon>Bacteroidota</taxon>
        <taxon>Cytophagia</taxon>
        <taxon>Cytophagales</taxon>
        <taxon>Hymenobacteraceae</taxon>
        <taxon>Hymenobacter</taxon>
    </lineage>
</organism>
<name>A0A7W9T4N5_9BACT</name>
<protein>
    <recommendedName>
        <fullName evidence="4">Lipoprotein</fullName>
    </recommendedName>
</protein>
<evidence type="ECO:0000313" key="2">
    <source>
        <dbReference type="EMBL" id="MBB6061465.1"/>
    </source>
</evidence>
<keyword evidence="3" id="KW-1185">Reference proteome</keyword>
<sequence>MKNIVLSLLFLALVGCSSHQQNDTLLSAFNKKVEPVRTMRTGYIVLSLDSLANFAWDSVWVFGGEESAKSISINTRIKWSGPGVPNLHKRLLFTRENQIVSYIDCYQGSTEGYTSLPISIRSCSRLRNEHIVLSRKEARFAIFRLCDRGFISFPMVPIKCLKIDEYNNEIGQGCPPSEE</sequence>
<feature type="chain" id="PRO_5031536299" description="Lipoprotein" evidence="1">
    <location>
        <begin position="22"/>
        <end position="179"/>
    </location>
</feature>
<feature type="signal peptide" evidence="1">
    <location>
        <begin position="1"/>
        <end position="21"/>
    </location>
</feature>
<keyword evidence="1" id="KW-0732">Signal</keyword>
<dbReference type="Proteomes" id="UP000532746">
    <property type="component" value="Unassembled WGS sequence"/>
</dbReference>
<proteinExistence type="predicted"/>
<evidence type="ECO:0000313" key="3">
    <source>
        <dbReference type="Proteomes" id="UP000532746"/>
    </source>
</evidence>
<accession>A0A7W9T4N5</accession>
<evidence type="ECO:0008006" key="4">
    <source>
        <dbReference type="Google" id="ProtNLM"/>
    </source>
</evidence>
<evidence type="ECO:0000256" key="1">
    <source>
        <dbReference type="SAM" id="SignalP"/>
    </source>
</evidence>
<reference evidence="2 3" key="1">
    <citation type="submission" date="2020-08" db="EMBL/GenBank/DDBJ databases">
        <title>Genomic Encyclopedia of Type Strains, Phase IV (KMG-IV): sequencing the most valuable type-strain genomes for metagenomic binning, comparative biology and taxonomic classification.</title>
        <authorList>
            <person name="Goeker M."/>
        </authorList>
    </citation>
    <scope>NUCLEOTIDE SEQUENCE [LARGE SCALE GENOMIC DNA]</scope>
    <source>
        <strain evidence="2 3">DSM 26718</strain>
    </source>
</reference>
<dbReference type="PROSITE" id="PS51257">
    <property type="entry name" value="PROKAR_LIPOPROTEIN"/>
    <property type="match status" value="1"/>
</dbReference>
<dbReference type="RefSeq" id="WP_183405538.1">
    <property type="nucleotide sequence ID" value="NZ_JACHGG010000014.1"/>
</dbReference>
<gene>
    <name evidence="2" type="ORF">HNQ93_004346</name>
</gene>
<dbReference type="AlphaFoldDB" id="A0A7W9T4N5"/>
<dbReference type="EMBL" id="JACHGG010000014">
    <property type="protein sequence ID" value="MBB6061465.1"/>
    <property type="molecule type" value="Genomic_DNA"/>
</dbReference>